<accession>A0A0C3HKA0</accession>
<organism evidence="5 6">
    <name type="scientific">Oidiodendron maius (strain Zn)</name>
    <dbReference type="NCBI Taxonomy" id="913774"/>
    <lineage>
        <taxon>Eukaryota</taxon>
        <taxon>Fungi</taxon>
        <taxon>Dikarya</taxon>
        <taxon>Ascomycota</taxon>
        <taxon>Pezizomycotina</taxon>
        <taxon>Leotiomycetes</taxon>
        <taxon>Leotiomycetes incertae sedis</taxon>
        <taxon>Myxotrichaceae</taxon>
        <taxon>Oidiodendron</taxon>
    </lineage>
</organism>
<reference evidence="5 6" key="1">
    <citation type="submission" date="2014-04" db="EMBL/GenBank/DDBJ databases">
        <authorList>
            <consortium name="DOE Joint Genome Institute"/>
            <person name="Kuo A."/>
            <person name="Martino E."/>
            <person name="Perotto S."/>
            <person name="Kohler A."/>
            <person name="Nagy L.G."/>
            <person name="Floudas D."/>
            <person name="Copeland A."/>
            <person name="Barry K.W."/>
            <person name="Cichocki N."/>
            <person name="Veneault-Fourrey C."/>
            <person name="LaButti K."/>
            <person name="Lindquist E.A."/>
            <person name="Lipzen A."/>
            <person name="Lundell T."/>
            <person name="Morin E."/>
            <person name="Murat C."/>
            <person name="Sun H."/>
            <person name="Tunlid A."/>
            <person name="Henrissat B."/>
            <person name="Grigoriev I.V."/>
            <person name="Hibbett D.S."/>
            <person name="Martin F."/>
            <person name="Nordberg H.P."/>
            <person name="Cantor M.N."/>
            <person name="Hua S.X."/>
        </authorList>
    </citation>
    <scope>NUCLEOTIDE SEQUENCE [LARGE SCALE GENOMIC DNA]</scope>
    <source>
        <strain evidence="5 6">Zn</strain>
    </source>
</reference>
<comment type="similarity">
    <text evidence="1">Belongs to the 3-beta-HSD family.</text>
</comment>
<dbReference type="OrthoDB" id="10058185at2759"/>
<dbReference type="HOGENOM" id="CLU_007383_6_8_1"/>
<reference evidence="6" key="2">
    <citation type="submission" date="2015-01" db="EMBL/GenBank/DDBJ databases">
        <title>Evolutionary Origins and Diversification of the Mycorrhizal Mutualists.</title>
        <authorList>
            <consortium name="DOE Joint Genome Institute"/>
            <consortium name="Mycorrhizal Genomics Consortium"/>
            <person name="Kohler A."/>
            <person name="Kuo A."/>
            <person name="Nagy L.G."/>
            <person name="Floudas D."/>
            <person name="Copeland A."/>
            <person name="Barry K.W."/>
            <person name="Cichocki N."/>
            <person name="Veneault-Fourrey C."/>
            <person name="LaButti K."/>
            <person name="Lindquist E.A."/>
            <person name="Lipzen A."/>
            <person name="Lundell T."/>
            <person name="Morin E."/>
            <person name="Murat C."/>
            <person name="Riley R."/>
            <person name="Ohm R."/>
            <person name="Sun H."/>
            <person name="Tunlid A."/>
            <person name="Henrissat B."/>
            <person name="Grigoriev I.V."/>
            <person name="Hibbett D.S."/>
            <person name="Martin F."/>
        </authorList>
    </citation>
    <scope>NUCLEOTIDE SEQUENCE [LARGE SCALE GENOMIC DNA]</scope>
    <source>
        <strain evidence="6">Zn</strain>
    </source>
</reference>
<dbReference type="STRING" id="913774.A0A0C3HKA0"/>
<proteinExistence type="inferred from homology"/>
<name>A0A0C3HKA0_OIDMZ</name>
<dbReference type="PANTHER" id="PTHR43245:SF51">
    <property type="entry name" value="SHORT CHAIN DEHYDROGENASE_REDUCTASE FAMILY 42E, MEMBER 2"/>
    <property type="match status" value="1"/>
</dbReference>
<feature type="domain" description="3-beta hydroxysteroid dehydrogenase/isomerase" evidence="4">
    <location>
        <begin position="9"/>
        <end position="279"/>
    </location>
</feature>
<evidence type="ECO:0000313" key="6">
    <source>
        <dbReference type="Proteomes" id="UP000054321"/>
    </source>
</evidence>
<dbReference type="EMBL" id="KN832874">
    <property type="protein sequence ID" value="KIN02762.1"/>
    <property type="molecule type" value="Genomic_DNA"/>
</dbReference>
<keyword evidence="3" id="KW-0812">Transmembrane</keyword>
<dbReference type="InterPro" id="IPR036291">
    <property type="entry name" value="NAD(P)-bd_dom_sf"/>
</dbReference>
<keyword evidence="3" id="KW-0472">Membrane</keyword>
<protein>
    <recommendedName>
        <fullName evidence="4">3-beta hydroxysteroid dehydrogenase/isomerase domain-containing protein</fullName>
    </recommendedName>
</protein>
<sequence>MYRALESVLVTGGCGFVGYNIVAKILEIESTCQISVLDRPSSLPQFPTVQYFDVDVSSKEDVMAAVRKIRPRVVFHAACTYSLSLPPETHFRINTQGTVNVLKAVQTLGITKAFIYHSSSSVIEDGVSSFVNASEDFPVLLPPEQKFPYPHSKAIAENYVLSSNRKHGILTMSIRPTGAFGEADTEMTQRLLAVARSGRANVQMGDGKNLYDFLYIGNLVHAQLLAADALLGSQALTGGDSESEEKVDGEAFQITNDETWLFWDFTRAVAKESGYPVKRNEIKVIPMWVGMLLAFFAEWAVWILSFGRRESNLTRHGVRYSSLTRTFNINKAKKRLGYRPLFSMHEGLQRTVKWFVENEQKTK</sequence>
<dbReference type="SUPFAM" id="SSF51735">
    <property type="entry name" value="NAD(P)-binding Rossmann-fold domains"/>
    <property type="match status" value="1"/>
</dbReference>
<gene>
    <name evidence="5" type="ORF">OIDMADRAFT_160387</name>
</gene>
<dbReference type="GO" id="GO:0006694">
    <property type="term" value="P:steroid biosynthetic process"/>
    <property type="evidence" value="ECO:0007669"/>
    <property type="project" value="InterPro"/>
</dbReference>
<dbReference type="PANTHER" id="PTHR43245">
    <property type="entry name" value="BIFUNCTIONAL POLYMYXIN RESISTANCE PROTEIN ARNA"/>
    <property type="match status" value="1"/>
</dbReference>
<evidence type="ECO:0000313" key="5">
    <source>
        <dbReference type="EMBL" id="KIN02762.1"/>
    </source>
</evidence>
<feature type="transmembrane region" description="Helical" evidence="3">
    <location>
        <begin position="285"/>
        <end position="306"/>
    </location>
</feature>
<keyword evidence="3" id="KW-1133">Transmembrane helix</keyword>
<dbReference type="GO" id="GO:0016616">
    <property type="term" value="F:oxidoreductase activity, acting on the CH-OH group of donors, NAD or NADP as acceptor"/>
    <property type="evidence" value="ECO:0007669"/>
    <property type="project" value="InterPro"/>
</dbReference>
<evidence type="ECO:0000259" key="4">
    <source>
        <dbReference type="Pfam" id="PF01073"/>
    </source>
</evidence>
<dbReference type="Pfam" id="PF01073">
    <property type="entry name" value="3Beta_HSD"/>
    <property type="match status" value="1"/>
</dbReference>
<keyword evidence="2" id="KW-0560">Oxidoreductase</keyword>
<dbReference type="InterPro" id="IPR002225">
    <property type="entry name" value="3Beta_OHSteriod_DH/Estase"/>
</dbReference>
<evidence type="ECO:0000256" key="1">
    <source>
        <dbReference type="ARBA" id="ARBA00009219"/>
    </source>
</evidence>
<dbReference type="Proteomes" id="UP000054321">
    <property type="component" value="Unassembled WGS sequence"/>
</dbReference>
<keyword evidence="6" id="KW-1185">Reference proteome</keyword>
<dbReference type="InterPro" id="IPR050177">
    <property type="entry name" value="Lipid_A_modif_metabolic_enz"/>
</dbReference>
<evidence type="ECO:0000256" key="2">
    <source>
        <dbReference type="ARBA" id="ARBA00023002"/>
    </source>
</evidence>
<dbReference type="AlphaFoldDB" id="A0A0C3HKA0"/>
<evidence type="ECO:0000256" key="3">
    <source>
        <dbReference type="SAM" id="Phobius"/>
    </source>
</evidence>
<dbReference type="InParanoid" id="A0A0C3HKA0"/>
<dbReference type="Gene3D" id="3.40.50.720">
    <property type="entry name" value="NAD(P)-binding Rossmann-like Domain"/>
    <property type="match status" value="1"/>
</dbReference>